<dbReference type="AlphaFoldDB" id="A0AAD6M7X3"/>
<evidence type="ECO:0000313" key="1">
    <source>
        <dbReference type="EMBL" id="KAJ6979307.1"/>
    </source>
</evidence>
<accession>A0AAD6M7X3</accession>
<keyword evidence="2" id="KW-1185">Reference proteome</keyword>
<evidence type="ECO:0000313" key="2">
    <source>
        <dbReference type="Proteomes" id="UP001164929"/>
    </source>
</evidence>
<name>A0AAD6M7X3_9ROSI</name>
<dbReference type="Proteomes" id="UP001164929">
    <property type="component" value="Chromosome 11"/>
</dbReference>
<organism evidence="1 2">
    <name type="scientific">Populus alba x Populus x berolinensis</name>
    <dbReference type="NCBI Taxonomy" id="444605"/>
    <lineage>
        <taxon>Eukaryota</taxon>
        <taxon>Viridiplantae</taxon>
        <taxon>Streptophyta</taxon>
        <taxon>Embryophyta</taxon>
        <taxon>Tracheophyta</taxon>
        <taxon>Spermatophyta</taxon>
        <taxon>Magnoliopsida</taxon>
        <taxon>eudicotyledons</taxon>
        <taxon>Gunneridae</taxon>
        <taxon>Pentapetalae</taxon>
        <taxon>rosids</taxon>
        <taxon>fabids</taxon>
        <taxon>Malpighiales</taxon>
        <taxon>Salicaceae</taxon>
        <taxon>Saliceae</taxon>
        <taxon>Populus</taxon>
    </lineage>
</organism>
<sequence>MASFINEFKDTIGVFLKKNCEEKIINVNLGSFTNLL</sequence>
<reference evidence="1" key="1">
    <citation type="journal article" date="2023" name="Mol. Ecol. Resour.">
        <title>Chromosome-level genome assembly of a triploid poplar Populus alba 'Berolinensis'.</title>
        <authorList>
            <person name="Chen S."/>
            <person name="Yu Y."/>
            <person name="Wang X."/>
            <person name="Wang S."/>
            <person name="Zhang T."/>
            <person name="Zhou Y."/>
            <person name="He R."/>
            <person name="Meng N."/>
            <person name="Wang Y."/>
            <person name="Liu W."/>
            <person name="Liu Z."/>
            <person name="Liu J."/>
            <person name="Guo Q."/>
            <person name="Huang H."/>
            <person name="Sederoff R.R."/>
            <person name="Wang G."/>
            <person name="Qu G."/>
            <person name="Chen S."/>
        </authorList>
    </citation>
    <scope>NUCLEOTIDE SEQUENCE</scope>
    <source>
        <strain evidence="1">SC-2020</strain>
    </source>
</reference>
<proteinExistence type="predicted"/>
<gene>
    <name evidence="1" type="ORF">NC653_027460</name>
</gene>
<dbReference type="EMBL" id="JAQIZT010000011">
    <property type="protein sequence ID" value="KAJ6979307.1"/>
    <property type="molecule type" value="Genomic_DNA"/>
</dbReference>
<protein>
    <submittedName>
        <fullName evidence="1">Uncharacterized protein</fullName>
    </submittedName>
</protein>
<comment type="caution">
    <text evidence="1">The sequence shown here is derived from an EMBL/GenBank/DDBJ whole genome shotgun (WGS) entry which is preliminary data.</text>
</comment>